<comment type="catalytic activity">
    <reaction evidence="17">
        <text>2-oxoheptanedioate(in) + 2-oxoglutarate(out) = 2-oxoheptanedioate(out) + 2-oxoglutarate(in)</text>
        <dbReference type="Rhea" id="RHEA:71755"/>
        <dbReference type="ChEBI" id="CHEBI:16810"/>
        <dbReference type="ChEBI" id="CHEBI:72701"/>
    </reaction>
</comment>
<protein>
    <recommendedName>
        <fullName evidence="11">Mitochondrial 2-oxodicarboxylate carrier</fullName>
    </recommendedName>
    <alternativeName>
        <fullName evidence="12">Solute carrier family 25 member 21</fullName>
    </alternativeName>
</protein>
<name>C1BPF2_CALRO</name>
<keyword evidence="5" id="KW-0677">Repeat</keyword>
<evidence type="ECO:0000256" key="13">
    <source>
        <dbReference type="ARBA" id="ARBA00046087"/>
    </source>
</evidence>
<evidence type="ECO:0000256" key="1">
    <source>
        <dbReference type="ARBA" id="ARBA00004448"/>
    </source>
</evidence>
<comment type="function">
    <text evidence="13">Transports dicarboxylates across the inner membranes of mitochondria by a counter-exchange mechanism. Can transport 2-oxoadipate (2-oxohexanedioate), 2-oxoglutarate, adipate (hexanedioate), glutarate, and to a lesser extent, pimelate (heptanedioate), 2-oxopimelate (2-oxoheptanedioate), 2-aminoadipate (2-aminohexanedioate), oxaloacetate, and citrate. Plays a central role in catabolism of lysine, hydroxylysine, and tryptophan, by transporting common metabolite intermediates (such as 2-oxoadipate) into the mitochondria, where it is converted into acetyl-CoA and can enter the citric acid (TCA) cycle.</text>
</comment>
<gene>
    <name evidence="22" type="primary">ODC</name>
</gene>
<evidence type="ECO:0000256" key="10">
    <source>
        <dbReference type="ARBA" id="ARBA00036018"/>
    </source>
</evidence>
<dbReference type="PROSITE" id="PS50920">
    <property type="entry name" value="SOLCAR"/>
    <property type="match status" value="2"/>
</dbReference>
<comment type="catalytic activity">
    <reaction evidence="19">
        <text>hexanedioate(in) + 2-oxoglutarate(out) = hexanedioate(out) + 2-oxoglutarate(in)</text>
        <dbReference type="Rhea" id="RHEA:71743"/>
        <dbReference type="ChEBI" id="CHEBI:16810"/>
        <dbReference type="ChEBI" id="CHEBI:17128"/>
    </reaction>
</comment>
<evidence type="ECO:0000256" key="21">
    <source>
        <dbReference type="RuleBase" id="RU000488"/>
    </source>
</evidence>
<evidence type="ECO:0000256" key="11">
    <source>
        <dbReference type="ARBA" id="ARBA00039747"/>
    </source>
</evidence>
<evidence type="ECO:0000256" key="18">
    <source>
        <dbReference type="ARBA" id="ARBA00048920"/>
    </source>
</evidence>
<keyword evidence="9 20" id="KW-0472">Membrane</keyword>
<evidence type="ECO:0000256" key="17">
    <source>
        <dbReference type="ARBA" id="ARBA00048581"/>
    </source>
</evidence>
<dbReference type="Pfam" id="PF00153">
    <property type="entry name" value="Mito_carr"/>
    <property type="match status" value="2"/>
</dbReference>
<evidence type="ECO:0000256" key="5">
    <source>
        <dbReference type="ARBA" id="ARBA00022737"/>
    </source>
</evidence>
<sequence>MPSDATNTFLKHLGMQLVAGGSAGCVEVSIMHPLDLVKTRFQIQSTHGTPGSGDVYSGLGDCFKKMYRSEGLLSFWKGVVPPILVETPKRAWKFCTFEQFKRILVFSENQPSALTYSLAGLGSGISEAIIVNPFEVVKVKMQSNRDHRSVAPSTLTVARSIIKEDGLLGGQGLLSKGVTATMGRNGAFNMIYFGFYHTVKEYFPPLQVRNESKC</sequence>
<dbReference type="InterPro" id="IPR018108">
    <property type="entry name" value="MCP_transmembrane"/>
</dbReference>
<evidence type="ECO:0000256" key="14">
    <source>
        <dbReference type="ARBA" id="ARBA00047537"/>
    </source>
</evidence>
<keyword evidence="3 21" id="KW-0813">Transport</keyword>
<evidence type="ECO:0000256" key="16">
    <source>
        <dbReference type="ARBA" id="ARBA00048303"/>
    </source>
</evidence>
<evidence type="ECO:0000256" key="12">
    <source>
        <dbReference type="ARBA" id="ARBA00041874"/>
    </source>
</evidence>
<evidence type="ECO:0000256" key="19">
    <source>
        <dbReference type="ARBA" id="ARBA00048998"/>
    </source>
</evidence>
<evidence type="ECO:0000256" key="9">
    <source>
        <dbReference type="ARBA" id="ARBA00023136"/>
    </source>
</evidence>
<dbReference type="SUPFAM" id="SSF103506">
    <property type="entry name" value="Mitochondrial carrier"/>
    <property type="match status" value="1"/>
</dbReference>
<comment type="similarity">
    <text evidence="2 21">Belongs to the mitochondrial carrier (TC 2.A.29) family.</text>
</comment>
<comment type="catalytic activity">
    <reaction evidence="16">
        <text>L-2-aminoadipate(in) + 2-oxoglutarate(out) = L-2-aminoadipate(out) + 2-oxoglutarate(in)</text>
        <dbReference type="Rhea" id="RHEA:71747"/>
        <dbReference type="ChEBI" id="CHEBI:16810"/>
        <dbReference type="ChEBI" id="CHEBI:58672"/>
    </reaction>
</comment>
<evidence type="ECO:0000256" key="6">
    <source>
        <dbReference type="ARBA" id="ARBA00022792"/>
    </source>
</evidence>
<dbReference type="AlphaFoldDB" id="C1BPF2"/>
<organism evidence="22">
    <name type="scientific">Caligus rogercresseyi</name>
    <name type="common">Sea louse</name>
    <dbReference type="NCBI Taxonomy" id="217165"/>
    <lineage>
        <taxon>Eukaryota</taxon>
        <taxon>Metazoa</taxon>
        <taxon>Ecdysozoa</taxon>
        <taxon>Arthropoda</taxon>
        <taxon>Crustacea</taxon>
        <taxon>Multicrustacea</taxon>
        <taxon>Hexanauplia</taxon>
        <taxon>Copepoda</taxon>
        <taxon>Siphonostomatoida</taxon>
        <taxon>Caligidae</taxon>
        <taxon>Caligus</taxon>
    </lineage>
</organism>
<comment type="catalytic activity">
    <reaction evidence="15">
        <text>citrate(in) + 2-oxoglutarate(out) = citrate(out) + 2-oxoglutarate(in)</text>
        <dbReference type="Rhea" id="RHEA:71763"/>
        <dbReference type="ChEBI" id="CHEBI:16810"/>
        <dbReference type="ChEBI" id="CHEBI:16947"/>
    </reaction>
</comment>
<keyword evidence="8" id="KW-0496">Mitochondrion</keyword>
<comment type="catalytic activity">
    <reaction evidence="14">
        <text>heptanedioate(in) + 2-oxoglutarate(out) = heptanedioate(out) + 2-oxoglutarate(in)</text>
        <dbReference type="Rhea" id="RHEA:71759"/>
        <dbReference type="ChEBI" id="CHEBI:16810"/>
        <dbReference type="ChEBI" id="CHEBI:36165"/>
    </reaction>
</comment>
<evidence type="ECO:0000256" key="4">
    <source>
        <dbReference type="ARBA" id="ARBA00022692"/>
    </source>
</evidence>
<evidence type="ECO:0000256" key="20">
    <source>
        <dbReference type="PROSITE-ProRule" id="PRU00282"/>
    </source>
</evidence>
<evidence type="ECO:0000256" key="7">
    <source>
        <dbReference type="ARBA" id="ARBA00022989"/>
    </source>
</evidence>
<keyword evidence="6" id="KW-0999">Mitochondrion inner membrane</keyword>
<comment type="catalytic activity">
    <reaction evidence="18">
        <text>glutarate(in) + 2-oxoglutarate(out) = glutarate(out) + 2-oxoglutarate(in)</text>
        <dbReference type="Rhea" id="RHEA:71751"/>
        <dbReference type="ChEBI" id="CHEBI:16810"/>
        <dbReference type="ChEBI" id="CHEBI:30921"/>
    </reaction>
</comment>
<dbReference type="Gene3D" id="1.50.40.10">
    <property type="entry name" value="Mitochondrial carrier domain"/>
    <property type="match status" value="1"/>
</dbReference>
<evidence type="ECO:0000313" key="22">
    <source>
        <dbReference type="EMBL" id="ACO10905.1"/>
    </source>
</evidence>
<evidence type="ECO:0000256" key="2">
    <source>
        <dbReference type="ARBA" id="ARBA00006375"/>
    </source>
</evidence>
<feature type="repeat" description="Solcar" evidence="20">
    <location>
        <begin position="111"/>
        <end position="202"/>
    </location>
</feature>
<dbReference type="EMBL" id="BT076481">
    <property type="protein sequence ID" value="ACO10905.1"/>
    <property type="molecule type" value="mRNA"/>
</dbReference>
<evidence type="ECO:0000256" key="15">
    <source>
        <dbReference type="ARBA" id="ARBA00048003"/>
    </source>
</evidence>
<dbReference type="PANTHER" id="PTHR46356">
    <property type="entry name" value="MITOCHONDRIAL 2-OXODICARBOXYLATE CARRIER"/>
    <property type="match status" value="1"/>
</dbReference>
<proteinExistence type="evidence at transcript level"/>
<reference evidence="22" key="1">
    <citation type="submission" date="2009-03" db="EMBL/GenBank/DDBJ databases">
        <title>Caligus rogercresseyi ESTs and full-length cDNAs.</title>
        <authorList>
            <person name="Yasuike M."/>
            <person name="von Schalburg K."/>
            <person name="Cooper G."/>
            <person name="Leong J."/>
            <person name="Jones S.R.M."/>
            <person name="Koop B.F."/>
        </authorList>
    </citation>
    <scope>NUCLEOTIDE SEQUENCE</scope>
    <source>
        <tissue evidence="22">Whole tissue</tissue>
    </source>
</reference>
<dbReference type="GO" id="GO:0005743">
    <property type="term" value="C:mitochondrial inner membrane"/>
    <property type="evidence" value="ECO:0007669"/>
    <property type="project" value="UniProtKB-SubCell"/>
</dbReference>
<keyword evidence="4 20" id="KW-0812">Transmembrane</keyword>
<feature type="repeat" description="Solcar" evidence="20">
    <location>
        <begin position="11"/>
        <end position="103"/>
    </location>
</feature>
<comment type="catalytic activity">
    <reaction evidence="10">
        <text>2-oxoadipate(in) + 2-oxoglutarate(out) = 2-oxoadipate(out) + 2-oxoglutarate(in)</text>
        <dbReference type="Rhea" id="RHEA:71739"/>
        <dbReference type="ChEBI" id="CHEBI:16810"/>
        <dbReference type="ChEBI" id="CHEBI:57499"/>
    </reaction>
</comment>
<evidence type="ECO:0000256" key="8">
    <source>
        <dbReference type="ARBA" id="ARBA00023128"/>
    </source>
</evidence>
<accession>C1BPF2</accession>
<evidence type="ECO:0000256" key="3">
    <source>
        <dbReference type="ARBA" id="ARBA00022448"/>
    </source>
</evidence>
<dbReference type="PANTHER" id="PTHR46356:SF1">
    <property type="entry name" value="MITOCHONDRIAL 2-OXODICARBOXYLATE CARRIER"/>
    <property type="match status" value="1"/>
</dbReference>
<dbReference type="InterPro" id="IPR051752">
    <property type="entry name" value="Mito_2-oxodicarb_carrier"/>
</dbReference>
<dbReference type="InterPro" id="IPR023395">
    <property type="entry name" value="MCP_dom_sf"/>
</dbReference>
<keyword evidence="7" id="KW-1133">Transmembrane helix</keyword>
<comment type="subcellular location">
    <subcellularLocation>
        <location evidence="1">Mitochondrion inner membrane</location>
        <topology evidence="1">Multi-pass membrane protein</topology>
    </subcellularLocation>
</comment>